<keyword evidence="2" id="KW-1133">Transmembrane helix</keyword>
<evidence type="ECO:0000256" key="2">
    <source>
        <dbReference type="SAM" id="Phobius"/>
    </source>
</evidence>
<evidence type="ECO:0000313" key="7">
    <source>
        <dbReference type="Proteomes" id="UP000250675"/>
    </source>
</evidence>
<dbReference type="Pfam" id="PF07514">
    <property type="entry name" value="TraI_2"/>
    <property type="match status" value="1"/>
</dbReference>
<dbReference type="SUPFAM" id="SSF46785">
    <property type="entry name" value="Winged helix' DNA-binding domain"/>
    <property type="match status" value="1"/>
</dbReference>
<evidence type="ECO:0000259" key="4">
    <source>
        <dbReference type="Pfam" id="PF07515"/>
    </source>
</evidence>
<feature type="compositionally biased region" description="Basic and acidic residues" evidence="1">
    <location>
        <begin position="443"/>
        <end position="453"/>
    </location>
</feature>
<keyword evidence="2" id="KW-0472">Membrane</keyword>
<dbReference type="Pfam" id="PF07515">
    <property type="entry name" value="TraI_2_C"/>
    <property type="match status" value="1"/>
</dbReference>
<evidence type="ECO:0000256" key="1">
    <source>
        <dbReference type="SAM" id="MobiDB-lite"/>
    </source>
</evidence>
<dbReference type="EMBL" id="UGLJ01000002">
    <property type="protein sequence ID" value="STT96827.1"/>
    <property type="molecule type" value="Genomic_DNA"/>
</dbReference>
<feature type="domain" description="Putative conjugal transfer nickase/helicase TraI C-terminal" evidence="4">
    <location>
        <begin position="468"/>
        <end position="585"/>
    </location>
</feature>
<dbReference type="InterPro" id="IPR011093">
    <property type="entry name" value="TraI_2_C"/>
</dbReference>
<evidence type="ECO:0000259" key="3">
    <source>
        <dbReference type="Pfam" id="PF07514"/>
    </source>
</evidence>
<proteinExistence type="predicted"/>
<accession>A0A2X3DI49</accession>
<reference evidence="7 8" key="1">
    <citation type="submission" date="2018-06" db="EMBL/GenBank/DDBJ databases">
        <authorList>
            <consortium name="Pathogen Informatics"/>
            <person name="Doyle S."/>
        </authorList>
    </citation>
    <scope>NUCLEOTIDE SEQUENCE [LARGE SCALE GENOMIC DNA]</scope>
    <source>
        <strain evidence="6 8">NCTC5052</strain>
        <strain evidence="5 7">NCTC9645</strain>
    </source>
</reference>
<keyword evidence="2" id="KW-0812">Transmembrane</keyword>
<dbReference type="NCBIfam" id="TIGR03760">
    <property type="entry name" value="ICE_TraI_Pfluor"/>
    <property type="match status" value="1"/>
</dbReference>
<keyword evidence="5" id="KW-0808">Transferase</keyword>
<dbReference type="Proteomes" id="UP000250675">
    <property type="component" value="Unassembled WGS sequence"/>
</dbReference>
<dbReference type="InterPro" id="IPR011119">
    <property type="entry name" value="Unchr_helicase_relaxase_TraI"/>
</dbReference>
<gene>
    <name evidence="6" type="ORF">NCTC5052_05388</name>
    <name evidence="5" type="ORF">NCTC9645_01646</name>
</gene>
<dbReference type="InterPro" id="IPR036390">
    <property type="entry name" value="WH_DNA-bd_sf"/>
</dbReference>
<dbReference type="EMBL" id="UASO01000004">
    <property type="protein sequence ID" value="SQC20555.1"/>
    <property type="molecule type" value="Genomic_DNA"/>
</dbReference>
<protein>
    <submittedName>
        <fullName evidence="5">Pyruvate/2-oxoglutarate dehydrogenase complex, dihydrolipoamide acyltransferase (E2) component</fullName>
    </submittedName>
</protein>
<evidence type="ECO:0000313" key="5">
    <source>
        <dbReference type="EMBL" id="SQC20555.1"/>
    </source>
</evidence>
<keyword evidence="5" id="KW-0670">Pyruvate</keyword>
<feature type="transmembrane region" description="Helical" evidence="2">
    <location>
        <begin position="494"/>
        <end position="513"/>
    </location>
</feature>
<evidence type="ECO:0000313" key="6">
    <source>
        <dbReference type="EMBL" id="STT96827.1"/>
    </source>
</evidence>
<feature type="region of interest" description="Disordered" evidence="1">
    <location>
        <begin position="376"/>
        <end position="461"/>
    </location>
</feature>
<feature type="domain" description="Uncharacterised" evidence="3">
    <location>
        <begin position="32"/>
        <end position="240"/>
    </location>
</feature>
<sequence>MLKAIKELLVGTREVPARAKTSASSPPAGPAGYFIPQSAPQLLDMPARKQCLQQLWENSSLPKDLYEQFYLQPLYQLVTLMQRLPATKQGEYANEGGLVDITLQTTTYAVRLAKGHMLPPGAAPEDQSAQNILWNAVVFYAALWRYLPQLSLFEGELQTGRPWLPGLTVPAESYRFRFKPAVPDPVITASQSALIACRLLPVEAVNWLSTLPAAVQSVMLIASRQPSSLPVIDEIVQEAVKLARGDAVASPVAVAIPSPPIPVPSATSSVPVSAPAALGALESSVPDVDLQSAVTVEPVPAEGQSNSADTAAAVSSEEVMAVPSGDVLLSSALDAPVNDLPLAEMVVAPEPAVEVEEDMQALLSLMNVCVSVPEAPGIQSQEDAPKEEEPESAQRERPATDLPTVADSEPADPEKTPILTASAAPSEDVVARAETAVPQSPPEKMEPGTEKESAVVSGEAVSASDEHSGELFWQWLSTGLSSGDIPINTVEARVHLVAGFAFITVPGIFYLYLKQTGLAGDQREALQDSFERLDKHRRVKGKRFYFAELYASSERKGSFKRTKGYLIKASLLYRGMPVPDDSPVLVIP</sequence>
<dbReference type="InterPro" id="IPR036388">
    <property type="entry name" value="WH-like_DNA-bd_sf"/>
</dbReference>
<evidence type="ECO:0000313" key="8">
    <source>
        <dbReference type="Proteomes" id="UP000254103"/>
    </source>
</evidence>
<name>A0A2X3DI49_KLEPN</name>
<dbReference type="Gene3D" id="1.10.10.10">
    <property type="entry name" value="Winged helix-like DNA-binding domain superfamily/Winged helix DNA-binding domain"/>
    <property type="match status" value="1"/>
</dbReference>
<keyword evidence="5" id="KW-0012">Acyltransferase</keyword>
<dbReference type="Gene3D" id="2.40.10.200">
    <property type="entry name" value="STY4665 C-terminal domain-like"/>
    <property type="match status" value="1"/>
</dbReference>
<dbReference type="InterPro" id="IPR022391">
    <property type="entry name" value="ICE_relaxase_PFGI-1"/>
</dbReference>
<dbReference type="Gene3D" id="1.10.3210.40">
    <property type="match status" value="1"/>
</dbReference>
<dbReference type="GO" id="GO:0016746">
    <property type="term" value="F:acyltransferase activity"/>
    <property type="evidence" value="ECO:0007669"/>
    <property type="project" value="UniProtKB-KW"/>
</dbReference>
<dbReference type="AlphaFoldDB" id="A0A2X3DI49"/>
<organism evidence="5 7">
    <name type="scientific">Klebsiella pneumoniae</name>
    <dbReference type="NCBI Taxonomy" id="573"/>
    <lineage>
        <taxon>Bacteria</taxon>
        <taxon>Pseudomonadati</taxon>
        <taxon>Pseudomonadota</taxon>
        <taxon>Gammaproteobacteria</taxon>
        <taxon>Enterobacterales</taxon>
        <taxon>Enterobacteriaceae</taxon>
        <taxon>Klebsiella/Raoultella group</taxon>
        <taxon>Klebsiella</taxon>
        <taxon>Klebsiella pneumoniae complex</taxon>
    </lineage>
</organism>
<dbReference type="Proteomes" id="UP000254103">
    <property type="component" value="Unassembled WGS sequence"/>
</dbReference>